<gene>
    <name evidence="3" type="primary">thpR</name>
    <name evidence="3" type="ORF">ACTOB_000336</name>
</gene>
<dbReference type="EMBL" id="CP126980">
    <property type="protein sequence ID" value="WIM96862.1"/>
    <property type="molecule type" value="Genomic_DNA"/>
</dbReference>
<dbReference type="InterPro" id="IPR004175">
    <property type="entry name" value="RNA_CPDase"/>
</dbReference>
<feature type="short sequence motif" description="HXTX 1" evidence="2">
    <location>
        <begin position="35"/>
        <end position="38"/>
    </location>
</feature>
<name>A0ABY8WH98_9ACTN</name>
<dbReference type="Gene3D" id="3.90.1140.10">
    <property type="entry name" value="Cyclic phosphodiesterase"/>
    <property type="match status" value="1"/>
</dbReference>
<dbReference type="Proteomes" id="UP001240150">
    <property type="component" value="Chromosome"/>
</dbReference>
<proteinExistence type="inferred from homology"/>
<keyword evidence="4" id="KW-1185">Reference proteome</keyword>
<dbReference type="PANTHER" id="PTHR35561">
    <property type="entry name" value="RNA 2',3'-CYCLIC PHOSPHODIESTERASE"/>
    <property type="match status" value="1"/>
</dbReference>
<dbReference type="InterPro" id="IPR009097">
    <property type="entry name" value="Cyclic_Pdiesterase"/>
</dbReference>
<comment type="catalytic activity">
    <reaction evidence="2">
        <text>a 3'-end 2',3'-cyclophospho-ribonucleotide-RNA + H2O = a 3'-end 2'-phospho-ribonucleotide-RNA + H(+)</text>
        <dbReference type="Rhea" id="RHEA:11828"/>
        <dbReference type="Rhea" id="RHEA-COMP:10464"/>
        <dbReference type="Rhea" id="RHEA-COMP:17353"/>
        <dbReference type="ChEBI" id="CHEBI:15377"/>
        <dbReference type="ChEBI" id="CHEBI:15378"/>
        <dbReference type="ChEBI" id="CHEBI:83064"/>
        <dbReference type="ChEBI" id="CHEBI:173113"/>
        <dbReference type="EC" id="3.1.4.58"/>
    </reaction>
</comment>
<dbReference type="HAMAP" id="MF_01940">
    <property type="entry name" value="RNA_CPDase"/>
    <property type="match status" value="1"/>
</dbReference>
<dbReference type="NCBIfam" id="TIGR02258">
    <property type="entry name" value="2_5_ligase"/>
    <property type="match status" value="1"/>
</dbReference>
<organism evidence="3 4">
    <name type="scientific">Actinoplanes oblitus</name>
    <dbReference type="NCBI Taxonomy" id="3040509"/>
    <lineage>
        <taxon>Bacteria</taxon>
        <taxon>Bacillati</taxon>
        <taxon>Actinomycetota</taxon>
        <taxon>Actinomycetes</taxon>
        <taxon>Micromonosporales</taxon>
        <taxon>Micromonosporaceae</taxon>
        <taxon>Actinoplanes</taxon>
    </lineage>
</organism>
<comment type="function">
    <text evidence="2">Hydrolyzes RNA 2',3'-cyclic phosphodiester to an RNA 2'-phosphomonoester.</text>
</comment>
<evidence type="ECO:0000313" key="3">
    <source>
        <dbReference type="EMBL" id="WIM96862.1"/>
    </source>
</evidence>
<evidence type="ECO:0000256" key="1">
    <source>
        <dbReference type="ARBA" id="ARBA00022801"/>
    </source>
</evidence>
<comment type="similarity">
    <text evidence="2">Belongs to the 2H phosphoesterase superfamily. ThpR family.</text>
</comment>
<feature type="active site" description="Proton donor" evidence="2">
    <location>
        <position position="35"/>
    </location>
</feature>
<feature type="short sequence motif" description="HXTX 2" evidence="2">
    <location>
        <begin position="116"/>
        <end position="119"/>
    </location>
</feature>
<dbReference type="RefSeq" id="WP_284918168.1">
    <property type="nucleotide sequence ID" value="NZ_CP126980.1"/>
</dbReference>
<reference evidence="3 4" key="1">
    <citation type="submission" date="2023-06" db="EMBL/GenBank/DDBJ databases">
        <authorList>
            <person name="Yushchuk O."/>
            <person name="Binda E."/>
            <person name="Ruckert-Reed C."/>
            <person name="Fedorenko V."/>
            <person name="Kalinowski J."/>
            <person name="Marinelli F."/>
        </authorList>
    </citation>
    <scope>NUCLEOTIDE SEQUENCE [LARGE SCALE GENOMIC DNA]</scope>
    <source>
        <strain evidence="3 4">NRRL 3884</strain>
    </source>
</reference>
<dbReference type="PANTHER" id="PTHR35561:SF1">
    <property type="entry name" value="RNA 2',3'-CYCLIC PHOSPHODIESTERASE"/>
    <property type="match status" value="1"/>
</dbReference>
<feature type="active site" description="Proton acceptor" evidence="2">
    <location>
        <position position="116"/>
    </location>
</feature>
<keyword evidence="1 2" id="KW-0378">Hydrolase</keyword>
<dbReference type="SUPFAM" id="SSF55144">
    <property type="entry name" value="LigT-like"/>
    <property type="match status" value="1"/>
</dbReference>
<protein>
    <recommendedName>
        <fullName evidence="2">RNA 2',3'-cyclic phosphodiesterase</fullName>
        <shortName evidence="2">RNA 2',3'-CPDase</shortName>
        <ecNumber evidence="2">3.1.4.58</ecNumber>
    </recommendedName>
</protein>
<evidence type="ECO:0000313" key="4">
    <source>
        <dbReference type="Proteomes" id="UP001240150"/>
    </source>
</evidence>
<evidence type="ECO:0000256" key="2">
    <source>
        <dbReference type="HAMAP-Rule" id="MF_01940"/>
    </source>
</evidence>
<dbReference type="EC" id="3.1.4.58" evidence="2"/>
<dbReference type="Pfam" id="PF13563">
    <property type="entry name" value="2_5_RNA_ligase2"/>
    <property type="match status" value="1"/>
</dbReference>
<accession>A0ABY8WH98</accession>
<sequence>MSKLFVAVFPPPAVREDLRRVLPADGRFTRPSKWHVTLAFLGEVDDARLPSVTDALATVPAPAAFSLRLTGGGRFGPVAWAGLAGDLRKLGALRESVRVALDDAGFTIDPRPFRPHLTVSYHQDRGLLTALAGYAGPTWPVTDFALVESALGNYHVRQEWALPPNPSPDQHHT</sequence>